<sequence length="389" mass="43201">MEAETQFFRDTWAEINLDHLTDNIKNIKRHIASDEMKMFAVVKANAYGHGDLQVAEAALEAGVHGLAVAFLDEAVSLRKGGIEAPILVLGASRAQDVNLASDYNVSLTAFDLDWLKEASKHLKPDARLKLHIKCDTGMGRIGIRSADELKKIESYIHSISQFEMEGIFTHYATADELDDTYLERQLGKFNEMLAVLDERPEYVHSSNSAAVLRKPDTHFNAVRVGIAMYGLTPSQEMKEVLPVPLKEVFSLYSRLIHTKEIKAGDKISYGATYEASENEWIGTIPIGYADGWIRKLQGQEVIVDGKRSPIVGRICMDQCMISLPLPLKTGEKVTLIGRDGNEAVTIDEIAGKLETINYEIPCIISARVPRIYIRDGKPVKVTNKLLSSG</sequence>
<protein>
    <recommendedName>
        <fullName evidence="4">Alanine racemase</fullName>
        <ecNumber evidence="4">5.1.1.1</ecNumber>
    </recommendedName>
</protein>
<dbReference type="EMBL" id="JBJOSA010000029">
    <property type="protein sequence ID" value="MFL8939074.1"/>
    <property type="molecule type" value="Genomic_DNA"/>
</dbReference>
<organism evidence="6 7">
    <name type="scientific">Rossellomorea oryzaecorticis</name>
    <dbReference type="NCBI Taxonomy" id="1396505"/>
    <lineage>
        <taxon>Bacteria</taxon>
        <taxon>Bacillati</taxon>
        <taxon>Bacillota</taxon>
        <taxon>Bacilli</taxon>
        <taxon>Bacillales</taxon>
        <taxon>Bacillaceae</taxon>
        <taxon>Rossellomorea</taxon>
    </lineage>
</organism>
<dbReference type="Gene3D" id="3.20.20.10">
    <property type="entry name" value="Alanine racemase"/>
    <property type="match status" value="1"/>
</dbReference>
<keyword evidence="7" id="KW-1185">Reference proteome</keyword>
<dbReference type="InterPro" id="IPR029066">
    <property type="entry name" value="PLP-binding_barrel"/>
</dbReference>
<feature type="binding site" evidence="4">
    <location>
        <position position="316"/>
    </location>
    <ligand>
        <name>substrate</name>
    </ligand>
</feature>
<dbReference type="PROSITE" id="PS00395">
    <property type="entry name" value="ALANINE_RACEMASE"/>
    <property type="match status" value="1"/>
</dbReference>
<feature type="active site" description="Proton acceptor; specific for L-alanine" evidence="4">
    <location>
        <position position="269"/>
    </location>
</feature>
<evidence type="ECO:0000256" key="4">
    <source>
        <dbReference type="HAMAP-Rule" id="MF_01201"/>
    </source>
</evidence>
<keyword evidence="2 4" id="KW-0663">Pyridoxal phosphate</keyword>
<dbReference type="InterPro" id="IPR011079">
    <property type="entry name" value="Ala_racemase_C"/>
</dbReference>
<comment type="pathway">
    <text evidence="4">Amino-acid biosynthesis; D-alanine biosynthesis; D-alanine from L-alanine: step 1/1.</text>
</comment>
<dbReference type="CDD" id="cd00430">
    <property type="entry name" value="PLPDE_III_AR"/>
    <property type="match status" value="1"/>
</dbReference>
<dbReference type="SUPFAM" id="SSF50621">
    <property type="entry name" value="Alanine racemase C-terminal domain-like"/>
    <property type="match status" value="1"/>
</dbReference>
<dbReference type="SMART" id="SM01005">
    <property type="entry name" value="Ala_racemase_C"/>
    <property type="match status" value="1"/>
</dbReference>
<dbReference type="EC" id="5.1.1.1" evidence="4"/>
<keyword evidence="3 4" id="KW-0413">Isomerase</keyword>
<evidence type="ECO:0000313" key="7">
    <source>
        <dbReference type="Proteomes" id="UP001628668"/>
    </source>
</evidence>
<dbReference type="InterPro" id="IPR001608">
    <property type="entry name" value="Ala_racemase_N"/>
</dbReference>
<feature type="binding site" evidence="4">
    <location>
        <position position="140"/>
    </location>
    <ligand>
        <name>substrate</name>
    </ligand>
</feature>
<feature type="modified residue" description="N6-(pyridoxal phosphate)lysine" evidence="4">
    <location>
        <position position="43"/>
    </location>
</feature>
<evidence type="ECO:0000313" key="6">
    <source>
        <dbReference type="EMBL" id="MFL8939074.1"/>
    </source>
</evidence>
<dbReference type="InterPro" id="IPR009006">
    <property type="entry name" value="Ala_racemase/Decarboxylase_C"/>
</dbReference>
<dbReference type="Proteomes" id="UP001628668">
    <property type="component" value="Unassembled WGS sequence"/>
</dbReference>
<dbReference type="SUPFAM" id="SSF51419">
    <property type="entry name" value="PLP-binding barrel"/>
    <property type="match status" value="1"/>
</dbReference>
<feature type="domain" description="Alanine racemase C-terminal" evidence="5">
    <location>
        <begin position="248"/>
        <end position="373"/>
    </location>
</feature>
<dbReference type="InterPro" id="IPR020622">
    <property type="entry name" value="Ala_racemase_pyridoxalP-BS"/>
</dbReference>
<accession>A0ABW8VUN6</accession>
<comment type="catalytic activity">
    <reaction evidence="4">
        <text>L-alanine = D-alanine</text>
        <dbReference type="Rhea" id="RHEA:20249"/>
        <dbReference type="ChEBI" id="CHEBI:57416"/>
        <dbReference type="ChEBI" id="CHEBI:57972"/>
        <dbReference type="EC" id="5.1.1.1"/>
    </reaction>
</comment>
<dbReference type="PANTHER" id="PTHR30511:SF0">
    <property type="entry name" value="ALANINE RACEMASE, CATABOLIC-RELATED"/>
    <property type="match status" value="1"/>
</dbReference>
<dbReference type="Gene3D" id="2.40.37.10">
    <property type="entry name" value="Lyase, Ornithine Decarboxylase, Chain A, domain 1"/>
    <property type="match status" value="1"/>
</dbReference>
<gene>
    <name evidence="6" type="primary">alr</name>
    <name evidence="6" type="ORF">ACKA06_20075</name>
</gene>
<dbReference type="PANTHER" id="PTHR30511">
    <property type="entry name" value="ALANINE RACEMASE"/>
    <property type="match status" value="1"/>
</dbReference>
<dbReference type="NCBIfam" id="TIGR00492">
    <property type="entry name" value="alr"/>
    <property type="match status" value="1"/>
</dbReference>
<feature type="active site" description="Proton acceptor; specific for D-alanine" evidence="4">
    <location>
        <position position="43"/>
    </location>
</feature>
<evidence type="ECO:0000259" key="5">
    <source>
        <dbReference type="SMART" id="SM01005"/>
    </source>
</evidence>
<comment type="similarity">
    <text evidence="4">Belongs to the alanine racemase family.</text>
</comment>
<dbReference type="Pfam" id="PF01168">
    <property type="entry name" value="Ala_racemase_N"/>
    <property type="match status" value="1"/>
</dbReference>
<dbReference type="Pfam" id="PF00842">
    <property type="entry name" value="Ala_racemase_C"/>
    <property type="match status" value="1"/>
</dbReference>
<comment type="cofactor">
    <cofactor evidence="1 4">
        <name>pyridoxal 5'-phosphate</name>
        <dbReference type="ChEBI" id="CHEBI:597326"/>
    </cofactor>
</comment>
<evidence type="ECO:0000256" key="1">
    <source>
        <dbReference type="ARBA" id="ARBA00001933"/>
    </source>
</evidence>
<comment type="caution">
    <text evidence="6">The sequence shown here is derived from an EMBL/GenBank/DDBJ whole genome shotgun (WGS) entry which is preliminary data.</text>
</comment>
<evidence type="ECO:0000256" key="2">
    <source>
        <dbReference type="ARBA" id="ARBA00022898"/>
    </source>
</evidence>
<comment type="function">
    <text evidence="4">Catalyzes the interconversion of L-alanine and D-alanine. May also act on other amino acids.</text>
</comment>
<proteinExistence type="inferred from homology"/>
<dbReference type="RefSeq" id="WP_411160490.1">
    <property type="nucleotide sequence ID" value="NZ_JBJOSA010000029.1"/>
</dbReference>
<dbReference type="PRINTS" id="PR00992">
    <property type="entry name" value="ALARACEMASE"/>
</dbReference>
<evidence type="ECO:0000256" key="3">
    <source>
        <dbReference type="ARBA" id="ARBA00023235"/>
    </source>
</evidence>
<dbReference type="HAMAP" id="MF_01201">
    <property type="entry name" value="Ala_racemase"/>
    <property type="match status" value="1"/>
</dbReference>
<dbReference type="GO" id="GO:0008784">
    <property type="term" value="F:alanine racemase activity"/>
    <property type="evidence" value="ECO:0007669"/>
    <property type="project" value="UniProtKB-EC"/>
</dbReference>
<dbReference type="InterPro" id="IPR000821">
    <property type="entry name" value="Ala_racemase"/>
</dbReference>
<name>A0ABW8VUN6_9BACI</name>
<reference evidence="6 7" key="1">
    <citation type="submission" date="2024-12" db="EMBL/GenBank/DDBJ databases">
        <authorList>
            <person name="Li X."/>
            <person name="Zhang D."/>
        </authorList>
    </citation>
    <scope>NUCLEOTIDE SEQUENCE [LARGE SCALE GENOMIC DNA]</scope>
    <source>
        <strain evidence="6 7">JCM19602</strain>
    </source>
</reference>